<organism evidence="3 4">
    <name type="scientific">Plantactinospora mayteni</name>
    <dbReference type="NCBI Taxonomy" id="566021"/>
    <lineage>
        <taxon>Bacteria</taxon>
        <taxon>Bacillati</taxon>
        <taxon>Actinomycetota</taxon>
        <taxon>Actinomycetes</taxon>
        <taxon>Micromonosporales</taxon>
        <taxon>Micromonosporaceae</taxon>
        <taxon>Plantactinospora</taxon>
    </lineage>
</organism>
<dbReference type="RefSeq" id="WP_203859337.1">
    <property type="nucleotide sequence ID" value="NZ_BAAAZQ010000006.1"/>
</dbReference>
<feature type="chain" id="PRO_5046572963" description="Lipoprotein" evidence="2">
    <location>
        <begin position="21"/>
        <end position="201"/>
    </location>
</feature>
<evidence type="ECO:0000256" key="1">
    <source>
        <dbReference type="SAM" id="MobiDB-lite"/>
    </source>
</evidence>
<dbReference type="Proteomes" id="UP000621500">
    <property type="component" value="Unassembled WGS sequence"/>
</dbReference>
<dbReference type="PROSITE" id="PS51257">
    <property type="entry name" value="PROKAR_LIPOPROTEIN"/>
    <property type="match status" value="1"/>
</dbReference>
<evidence type="ECO:0000256" key="2">
    <source>
        <dbReference type="SAM" id="SignalP"/>
    </source>
</evidence>
<feature type="region of interest" description="Disordered" evidence="1">
    <location>
        <begin position="31"/>
        <end position="97"/>
    </location>
</feature>
<feature type="signal peptide" evidence="2">
    <location>
        <begin position="1"/>
        <end position="20"/>
    </location>
</feature>
<gene>
    <name evidence="3" type="ORF">Pma05_44320</name>
</gene>
<name>A0ABQ4ET77_9ACTN</name>
<keyword evidence="2" id="KW-0732">Signal</keyword>
<feature type="compositionally biased region" description="Gly residues" evidence="1">
    <location>
        <begin position="65"/>
        <end position="82"/>
    </location>
</feature>
<accession>A0ABQ4ET77</accession>
<dbReference type="EMBL" id="BONX01000030">
    <property type="protein sequence ID" value="GIG97859.1"/>
    <property type="molecule type" value="Genomic_DNA"/>
</dbReference>
<proteinExistence type="predicted"/>
<evidence type="ECO:0000313" key="3">
    <source>
        <dbReference type="EMBL" id="GIG97859.1"/>
    </source>
</evidence>
<feature type="compositionally biased region" description="Low complexity" evidence="1">
    <location>
        <begin position="54"/>
        <end position="64"/>
    </location>
</feature>
<evidence type="ECO:0000313" key="4">
    <source>
        <dbReference type="Proteomes" id="UP000621500"/>
    </source>
</evidence>
<keyword evidence="4" id="KW-1185">Reference proteome</keyword>
<evidence type="ECO:0008006" key="5">
    <source>
        <dbReference type="Google" id="ProtNLM"/>
    </source>
</evidence>
<reference evidence="3 4" key="1">
    <citation type="submission" date="2021-01" db="EMBL/GenBank/DDBJ databases">
        <title>Whole genome shotgun sequence of Plantactinospora mayteni NBRC 109088.</title>
        <authorList>
            <person name="Komaki H."/>
            <person name="Tamura T."/>
        </authorList>
    </citation>
    <scope>NUCLEOTIDE SEQUENCE [LARGE SCALE GENOMIC DNA]</scope>
    <source>
        <strain evidence="3 4">NBRC 109088</strain>
    </source>
</reference>
<comment type="caution">
    <text evidence="3">The sequence shown here is derived from an EMBL/GenBank/DDBJ whole genome shotgun (WGS) entry which is preliminary data.</text>
</comment>
<protein>
    <recommendedName>
        <fullName evidence="5">Lipoprotein</fullName>
    </recommendedName>
</protein>
<sequence>MHRYLTRAALVALGGAIAVAATGCVTIETRGSAPASSAPATGDAGLGSAPSDETTGAPAPTGSPAGQGGQPGGGGNTGGNNTGGNNNSGTTEKKPTGPTIVYYRIKQKPQCDQGTNVNRIPGIPVILEWKVTGTDKITLSVDGPGIYNTYPAVGTATIDFPCAGIPGEYVKHTYQLRTVGGGEVRSKTLTASALVHEIPMV</sequence>